<dbReference type="AlphaFoldDB" id="A0ABC8ST08"/>
<keyword evidence="4" id="KW-0328">Glycosyltransferase</keyword>
<dbReference type="InterPro" id="IPR019378">
    <property type="entry name" value="GDP-Fuc_O-FucTrfase"/>
</dbReference>
<evidence type="ECO:0000256" key="2">
    <source>
        <dbReference type="ARBA" id="ARBA00004881"/>
    </source>
</evidence>
<evidence type="ECO:0000256" key="11">
    <source>
        <dbReference type="ARBA" id="ARBA00023253"/>
    </source>
</evidence>
<organism evidence="15 16">
    <name type="scientific">Ilex paraguariensis</name>
    <name type="common">yerba mate</name>
    <dbReference type="NCBI Taxonomy" id="185542"/>
    <lineage>
        <taxon>Eukaryota</taxon>
        <taxon>Viridiplantae</taxon>
        <taxon>Streptophyta</taxon>
        <taxon>Embryophyta</taxon>
        <taxon>Tracheophyta</taxon>
        <taxon>Spermatophyta</taxon>
        <taxon>Magnoliopsida</taxon>
        <taxon>eudicotyledons</taxon>
        <taxon>Gunneridae</taxon>
        <taxon>Pentapetalae</taxon>
        <taxon>asterids</taxon>
        <taxon>campanulids</taxon>
        <taxon>Aquifoliales</taxon>
        <taxon>Aquifoliaceae</taxon>
        <taxon>Ilex</taxon>
    </lineage>
</organism>
<comment type="similarity">
    <text evidence="3">Belongs to the glycosyltransferase GT106 family.</text>
</comment>
<evidence type="ECO:0000256" key="3">
    <source>
        <dbReference type="ARBA" id="ARBA00007737"/>
    </source>
</evidence>
<evidence type="ECO:0000313" key="15">
    <source>
        <dbReference type="EMBL" id="CAK9160341.1"/>
    </source>
</evidence>
<comment type="subcellular location">
    <subcellularLocation>
        <location evidence="1">Membrane</location>
        <topology evidence="1">Single-pass type II membrane protein</topology>
    </subcellularLocation>
</comment>
<evidence type="ECO:0000256" key="14">
    <source>
        <dbReference type="SAM" id="SignalP"/>
    </source>
</evidence>
<name>A0ABC8ST08_9AQUA</name>
<dbReference type="PANTHER" id="PTHR31741">
    <property type="entry name" value="OS02G0726500 PROTEIN-RELATED"/>
    <property type="match status" value="1"/>
</dbReference>
<keyword evidence="8" id="KW-1133">Transmembrane helix</keyword>
<keyword evidence="10" id="KW-0325">Glycoprotein</keyword>
<evidence type="ECO:0000313" key="16">
    <source>
        <dbReference type="Proteomes" id="UP001642360"/>
    </source>
</evidence>
<evidence type="ECO:0000256" key="1">
    <source>
        <dbReference type="ARBA" id="ARBA00004606"/>
    </source>
</evidence>
<keyword evidence="11" id="KW-0294">Fucose metabolism</keyword>
<keyword evidence="12" id="KW-0119">Carbohydrate metabolism</keyword>
<protein>
    <recommendedName>
        <fullName evidence="13">O-fucosyltransferase family protein</fullName>
    </recommendedName>
</protein>
<gene>
    <name evidence="15" type="ORF">ILEXP_LOCUS29096</name>
</gene>
<keyword evidence="16" id="KW-1185">Reference proteome</keyword>
<dbReference type="Proteomes" id="UP001642360">
    <property type="component" value="Unassembled WGS sequence"/>
</dbReference>
<comment type="caution">
    <text evidence="15">The sequence shown here is derived from an EMBL/GenBank/DDBJ whole genome shotgun (WGS) entry which is preliminary data.</text>
</comment>
<comment type="pathway">
    <text evidence="2">Glycan metabolism.</text>
</comment>
<keyword evidence="9" id="KW-0472">Membrane</keyword>
<dbReference type="GO" id="GO:0016757">
    <property type="term" value="F:glycosyltransferase activity"/>
    <property type="evidence" value="ECO:0007669"/>
    <property type="project" value="UniProtKB-KW"/>
</dbReference>
<dbReference type="EMBL" id="CAUOFW020003503">
    <property type="protein sequence ID" value="CAK9160341.1"/>
    <property type="molecule type" value="Genomic_DNA"/>
</dbReference>
<keyword evidence="6" id="KW-0812">Transmembrane</keyword>
<sequence length="195" mass="21717">MYGSRLVKIKNGAMCLLAFLVAAPTVQTNGFIYAKVFGGFEKIRTSICDLVAIARLLNATLVIPEIQESIQSKGISSKFKSFSYVYNEEEFIAALANDVVIVKSLPPKLKAARKRKQFPTFKPKSSASPNFYISEVLPKLKQANVIGLVLIDGGCLQPILPPNLVEYQRLRCRVAFHSLQFRPEIMALGHLMVER</sequence>
<evidence type="ECO:0000256" key="8">
    <source>
        <dbReference type="ARBA" id="ARBA00022989"/>
    </source>
</evidence>
<dbReference type="GO" id="GO:0006004">
    <property type="term" value="P:fucose metabolic process"/>
    <property type="evidence" value="ECO:0007669"/>
    <property type="project" value="UniProtKB-KW"/>
</dbReference>
<keyword evidence="5" id="KW-0808">Transferase</keyword>
<evidence type="ECO:0000256" key="9">
    <source>
        <dbReference type="ARBA" id="ARBA00023136"/>
    </source>
</evidence>
<evidence type="ECO:0000256" key="12">
    <source>
        <dbReference type="ARBA" id="ARBA00023277"/>
    </source>
</evidence>
<accession>A0ABC8ST08</accession>
<reference evidence="15 16" key="1">
    <citation type="submission" date="2024-02" db="EMBL/GenBank/DDBJ databases">
        <authorList>
            <person name="Vignale AGUSTIN F."/>
            <person name="Sosa J E."/>
            <person name="Modenutti C."/>
        </authorList>
    </citation>
    <scope>NUCLEOTIDE SEQUENCE [LARGE SCALE GENOMIC DNA]</scope>
</reference>
<evidence type="ECO:0000256" key="5">
    <source>
        <dbReference type="ARBA" id="ARBA00022679"/>
    </source>
</evidence>
<keyword evidence="14" id="KW-0732">Signal</keyword>
<keyword evidence="7" id="KW-0735">Signal-anchor</keyword>
<dbReference type="GO" id="GO:0016020">
    <property type="term" value="C:membrane"/>
    <property type="evidence" value="ECO:0007669"/>
    <property type="project" value="UniProtKB-SubCell"/>
</dbReference>
<evidence type="ECO:0000256" key="10">
    <source>
        <dbReference type="ARBA" id="ARBA00023180"/>
    </source>
</evidence>
<feature type="signal peptide" evidence="14">
    <location>
        <begin position="1"/>
        <end position="28"/>
    </location>
</feature>
<proteinExistence type="inferred from homology"/>
<evidence type="ECO:0000256" key="7">
    <source>
        <dbReference type="ARBA" id="ARBA00022968"/>
    </source>
</evidence>
<evidence type="ECO:0000256" key="13">
    <source>
        <dbReference type="ARBA" id="ARBA00030350"/>
    </source>
</evidence>
<dbReference type="Pfam" id="PF10250">
    <property type="entry name" value="O-FucT"/>
    <property type="match status" value="1"/>
</dbReference>
<feature type="chain" id="PRO_5044773873" description="O-fucosyltransferase family protein" evidence="14">
    <location>
        <begin position="29"/>
        <end position="195"/>
    </location>
</feature>
<dbReference type="PANTHER" id="PTHR31741:SF6">
    <property type="entry name" value="PROTEIN EMBRYO SAC DEVELOPMENT ARREST 30"/>
    <property type="match status" value="1"/>
</dbReference>
<evidence type="ECO:0000256" key="4">
    <source>
        <dbReference type="ARBA" id="ARBA00022676"/>
    </source>
</evidence>
<evidence type="ECO:0000256" key="6">
    <source>
        <dbReference type="ARBA" id="ARBA00022692"/>
    </source>
</evidence>